<name>A0A370S5R0_PSEJE</name>
<evidence type="ECO:0000313" key="1">
    <source>
        <dbReference type="EMBL" id="RDL15096.1"/>
    </source>
</evidence>
<dbReference type="AlphaFoldDB" id="A0A370S5R0"/>
<dbReference type="Proteomes" id="UP000255365">
    <property type="component" value="Unassembled WGS sequence"/>
</dbReference>
<sequence>MGMCRVFLVIISADFRPLVGSTCATLPLGRSMLTLMVVHHAFATTVLMATATRDQGFVLLCIK</sequence>
<dbReference type="EMBL" id="QRAV01000017">
    <property type="protein sequence ID" value="RDL15096.1"/>
    <property type="molecule type" value="Genomic_DNA"/>
</dbReference>
<accession>A0A370S5R0</accession>
<reference evidence="1 2" key="1">
    <citation type="submission" date="2018-07" db="EMBL/GenBank/DDBJ databases">
        <title>Genome sequencing of rice bacterial endophytes.</title>
        <authorList>
            <person name="Venturi V."/>
        </authorList>
    </citation>
    <scope>NUCLEOTIDE SEQUENCE [LARGE SCALE GENOMIC DNA]</scope>
    <source>
        <strain evidence="1 2">E2333</strain>
    </source>
</reference>
<proteinExistence type="predicted"/>
<protein>
    <submittedName>
        <fullName evidence="1">Uncharacterized protein</fullName>
    </submittedName>
</protein>
<gene>
    <name evidence="1" type="ORF">DEU51_117148</name>
</gene>
<evidence type="ECO:0000313" key="2">
    <source>
        <dbReference type="Proteomes" id="UP000255365"/>
    </source>
</evidence>
<comment type="caution">
    <text evidence="1">The sequence shown here is derived from an EMBL/GenBank/DDBJ whole genome shotgun (WGS) entry which is preliminary data.</text>
</comment>
<organism evidence="1 2">
    <name type="scientific">Pseudomonas jessenii</name>
    <dbReference type="NCBI Taxonomy" id="77298"/>
    <lineage>
        <taxon>Bacteria</taxon>
        <taxon>Pseudomonadati</taxon>
        <taxon>Pseudomonadota</taxon>
        <taxon>Gammaproteobacteria</taxon>
        <taxon>Pseudomonadales</taxon>
        <taxon>Pseudomonadaceae</taxon>
        <taxon>Pseudomonas</taxon>
    </lineage>
</organism>